<protein>
    <recommendedName>
        <fullName evidence="3">YokE-like PH domain-containing protein</fullName>
    </recommendedName>
</protein>
<sequence length="131" mass="14823">MENNLELEESEHLVASFIGHTEVKKSTIAKSALLNLICPIARICNNYKLTITNKNLYIEQLSYVILGGLYDTVHTDKFDLDDIKIFDVTMTEDNQELIKIVSVKGKELELINSNSKNTNIASEISKILNKH</sequence>
<evidence type="ECO:0008006" key="3">
    <source>
        <dbReference type="Google" id="ProtNLM"/>
    </source>
</evidence>
<evidence type="ECO:0000313" key="2">
    <source>
        <dbReference type="Proteomes" id="UP001301012"/>
    </source>
</evidence>
<comment type="caution">
    <text evidence="1">The sequence shown here is derived from an EMBL/GenBank/DDBJ whole genome shotgun (WGS) entry which is preliminary data.</text>
</comment>
<keyword evidence="2" id="KW-1185">Reference proteome</keyword>
<dbReference type="EMBL" id="JASKYM010000001">
    <property type="protein sequence ID" value="MDK2562098.1"/>
    <property type="molecule type" value="Genomic_DNA"/>
</dbReference>
<dbReference type="Proteomes" id="UP001301012">
    <property type="component" value="Unassembled WGS sequence"/>
</dbReference>
<organism evidence="1 2">
    <name type="scientific">Romboutsia sedimentorum</name>
    <dbReference type="NCBI Taxonomy" id="1368474"/>
    <lineage>
        <taxon>Bacteria</taxon>
        <taxon>Bacillati</taxon>
        <taxon>Bacillota</taxon>
        <taxon>Clostridia</taxon>
        <taxon>Peptostreptococcales</taxon>
        <taxon>Peptostreptococcaceae</taxon>
        <taxon>Romboutsia</taxon>
    </lineage>
</organism>
<name>A0ABT7E596_9FIRM</name>
<accession>A0ABT7E596</accession>
<reference evidence="1 2" key="1">
    <citation type="submission" date="2023-05" db="EMBL/GenBank/DDBJ databases">
        <title>Rombocin, a short stable natural nisin variant, displays selective antimicrobial activity against Listeria monocytogenes and employs dual mode of action to kill target bacterial strains.</title>
        <authorList>
            <person name="Wambui J."/>
            <person name="Stephan R."/>
            <person name="Kuipers O.P."/>
        </authorList>
    </citation>
    <scope>NUCLEOTIDE SEQUENCE [LARGE SCALE GENOMIC DNA]</scope>
    <source>
        <strain evidence="1 2">RC002</strain>
    </source>
</reference>
<gene>
    <name evidence="1" type="ORF">QOZ84_00945</name>
</gene>
<evidence type="ECO:0000313" key="1">
    <source>
        <dbReference type="EMBL" id="MDK2562098.1"/>
    </source>
</evidence>
<dbReference type="RefSeq" id="WP_284131085.1">
    <property type="nucleotide sequence ID" value="NZ_JASKYM010000001.1"/>
</dbReference>
<proteinExistence type="predicted"/>